<accession>A0A7Y0E1F7</accession>
<dbReference type="PANTHER" id="PTHR42756">
    <property type="entry name" value="TRANSCRIPTIONAL REGULATOR, MARR"/>
    <property type="match status" value="1"/>
</dbReference>
<dbReference type="GO" id="GO:0003700">
    <property type="term" value="F:DNA-binding transcription factor activity"/>
    <property type="evidence" value="ECO:0007669"/>
    <property type="project" value="InterPro"/>
</dbReference>
<dbReference type="InterPro" id="IPR036390">
    <property type="entry name" value="WH_DNA-bd_sf"/>
</dbReference>
<gene>
    <name evidence="5" type="ORF">HH303_13365</name>
</gene>
<dbReference type="AlphaFoldDB" id="A0A7Y0E1F7"/>
<dbReference type="InterPro" id="IPR000835">
    <property type="entry name" value="HTH_MarR-typ"/>
</dbReference>
<dbReference type="GO" id="GO:0003677">
    <property type="term" value="F:DNA binding"/>
    <property type="evidence" value="ECO:0007669"/>
    <property type="project" value="UniProtKB-KW"/>
</dbReference>
<dbReference type="InterPro" id="IPR036388">
    <property type="entry name" value="WH-like_DNA-bd_sf"/>
</dbReference>
<keyword evidence="6" id="KW-1185">Reference proteome</keyword>
<keyword evidence="2" id="KW-0238">DNA-binding</keyword>
<evidence type="ECO:0000256" key="2">
    <source>
        <dbReference type="ARBA" id="ARBA00023125"/>
    </source>
</evidence>
<dbReference type="PROSITE" id="PS01117">
    <property type="entry name" value="HTH_MARR_1"/>
    <property type="match status" value="1"/>
</dbReference>
<dbReference type="SUPFAM" id="SSF46785">
    <property type="entry name" value="Winged helix' DNA-binding domain"/>
    <property type="match status" value="1"/>
</dbReference>
<name>A0A7Y0E1F7_9PROT</name>
<dbReference type="RefSeq" id="WP_169625875.1">
    <property type="nucleotide sequence ID" value="NZ_JABBNT010000004.1"/>
</dbReference>
<dbReference type="PRINTS" id="PR00598">
    <property type="entry name" value="HTHMARR"/>
</dbReference>
<organism evidence="5 6">
    <name type="scientific">Pacificispira spongiicola</name>
    <dbReference type="NCBI Taxonomy" id="2729598"/>
    <lineage>
        <taxon>Bacteria</taxon>
        <taxon>Pseudomonadati</taxon>
        <taxon>Pseudomonadota</taxon>
        <taxon>Alphaproteobacteria</taxon>
        <taxon>Rhodospirillales</taxon>
        <taxon>Rhodospirillaceae</taxon>
        <taxon>Pacificispira</taxon>
    </lineage>
</organism>
<keyword evidence="1" id="KW-0805">Transcription regulation</keyword>
<evidence type="ECO:0000256" key="3">
    <source>
        <dbReference type="ARBA" id="ARBA00023163"/>
    </source>
</evidence>
<dbReference type="PANTHER" id="PTHR42756:SF1">
    <property type="entry name" value="TRANSCRIPTIONAL REPRESSOR OF EMRAB OPERON"/>
    <property type="match status" value="1"/>
</dbReference>
<dbReference type="Pfam" id="PF12802">
    <property type="entry name" value="MarR_2"/>
    <property type="match status" value="1"/>
</dbReference>
<evidence type="ECO:0000259" key="4">
    <source>
        <dbReference type="PROSITE" id="PS50995"/>
    </source>
</evidence>
<dbReference type="Gene3D" id="1.10.10.10">
    <property type="entry name" value="Winged helix-like DNA-binding domain superfamily/Winged helix DNA-binding domain"/>
    <property type="match status" value="1"/>
</dbReference>
<proteinExistence type="predicted"/>
<dbReference type="EMBL" id="JABBNT010000004">
    <property type="protein sequence ID" value="NMM45477.1"/>
    <property type="molecule type" value="Genomic_DNA"/>
</dbReference>
<comment type="caution">
    <text evidence="5">The sequence shown here is derived from an EMBL/GenBank/DDBJ whole genome shotgun (WGS) entry which is preliminary data.</text>
</comment>
<keyword evidence="3" id="KW-0804">Transcription</keyword>
<evidence type="ECO:0000313" key="6">
    <source>
        <dbReference type="Proteomes" id="UP000539372"/>
    </source>
</evidence>
<protein>
    <submittedName>
        <fullName evidence="5">MarR family transcriptional regulator</fullName>
    </submittedName>
</protein>
<dbReference type="Proteomes" id="UP000539372">
    <property type="component" value="Unassembled WGS sequence"/>
</dbReference>
<feature type="domain" description="HTH marR-type" evidence="4">
    <location>
        <begin position="25"/>
        <end position="157"/>
    </location>
</feature>
<sequence>MRQTAPKAEDKVSLTRMESAQVLLESIIPYQINRLTFRMNQLLNKDLRAHGLSISNWRVLAVLDHNSEATVNELAAYAMIEQSTLSRMLRRMELDGLLQSHVGANDGRVRSISLTEAGKRKYDEVRAVTLAHTARIVHGLTAQERSVLRRQVSMMLRNVETLDLAMFDDGQAEDLS</sequence>
<dbReference type="SMART" id="SM00347">
    <property type="entry name" value="HTH_MARR"/>
    <property type="match status" value="1"/>
</dbReference>
<evidence type="ECO:0000256" key="1">
    <source>
        <dbReference type="ARBA" id="ARBA00023015"/>
    </source>
</evidence>
<dbReference type="PROSITE" id="PS50995">
    <property type="entry name" value="HTH_MARR_2"/>
    <property type="match status" value="1"/>
</dbReference>
<reference evidence="5 6" key="1">
    <citation type="submission" date="2020-04" db="EMBL/GenBank/DDBJ databases">
        <title>Rhodospirillaceae bacterium KN72 isolated from deep sea.</title>
        <authorList>
            <person name="Zhang D.-C."/>
        </authorList>
    </citation>
    <scope>NUCLEOTIDE SEQUENCE [LARGE SCALE GENOMIC DNA]</scope>
    <source>
        <strain evidence="5 6">KN72</strain>
    </source>
</reference>
<dbReference type="InterPro" id="IPR023187">
    <property type="entry name" value="Tscrpt_reg_MarR-type_CS"/>
</dbReference>
<evidence type="ECO:0000313" key="5">
    <source>
        <dbReference type="EMBL" id="NMM45477.1"/>
    </source>
</evidence>